<reference evidence="3 4" key="1">
    <citation type="submission" date="2023-07" db="EMBL/GenBank/DDBJ databases">
        <title>Sorghum-associated microbial communities from plants grown in Nebraska, USA.</title>
        <authorList>
            <person name="Schachtman D."/>
        </authorList>
    </citation>
    <scope>NUCLEOTIDE SEQUENCE [LARGE SCALE GENOMIC DNA]</scope>
    <source>
        <strain evidence="3 4">BE310</strain>
    </source>
</reference>
<name>A0ABU1Z8S2_9BURK</name>
<gene>
    <name evidence="3" type="ORF">J2X16_001739</name>
</gene>
<protein>
    <submittedName>
        <fullName evidence="3">Uncharacterized protein</fullName>
    </submittedName>
</protein>
<evidence type="ECO:0000256" key="1">
    <source>
        <dbReference type="SAM" id="MobiDB-lite"/>
    </source>
</evidence>
<keyword evidence="2" id="KW-0732">Signal</keyword>
<feature type="region of interest" description="Disordered" evidence="1">
    <location>
        <begin position="95"/>
        <end position="125"/>
    </location>
</feature>
<feature type="chain" id="PRO_5046471359" evidence="2">
    <location>
        <begin position="24"/>
        <end position="125"/>
    </location>
</feature>
<keyword evidence="4" id="KW-1185">Reference proteome</keyword>
<dbReference type="EMBL" id="JAVDXQ010000002">
    <property type="protein sequence ID" value="MDR7296400.1"/>
    <property type="molecule type" value="Genomic_DNA"/>
</dbReference>
<dbReference type="RefSeq" id="WP_310343740.1">
    <property type="nucleotide sequence ID" value="NZ_JAVDXQ010000002.1"/>
</dbReference>
<organism evidence="3 4">
    <name type="scientific">Pelomonas aquatica</name>
    <dbReference type="NCBI Taxonomy" id="431058"/>
    <lineage>
        <taxon>Bacteria</taxon>
        <taxon>Pseudomonadati</taxon>
        <taxon>Pseudomonadota</taxon>
        <taxon>Betaproteobacteria</taxon>
        <taxon>Burkholderiales</taxon>
        <taxon>Sphaerotilaceae</taxon>
        <taxon>Roseateles</taxon>
    </lineage>
</organism>
<sequence>MLRPILATLVAGAALFGAATAHAETHWSIGINLPPAGVVVSNAPRYYVQEPAPVYYAPAPVVRYAPAPVYAPRDVYYYAPAPRVVYETSYRDRRWDGRNDHWHRDHGRRDRWDRDHDGYGPQRGR</sequence>
<comment type="caution">
    <text evidence="3">The sequence shown here is derived from an EMBL/GenBank/DDBJ whole genome shotgun (WGS) entry which is preliminary data.</text>
</comment>
<accession>A0ABU1Z8S2</accession>
<evidence type="ECO:0000313" key="4">
    <source>
        <dbReference type="Proteomes" id="UP001180536"/>
    </source>
</evidence>
<feature type="compositionally biased region" description="Basic and acidic residues" evidence="1">
    <location>
        <begin position="95"/>
        <end position="118"/>
    </location>
</feature>
<proteinExistence type="predicted"/>
<evidence type="ECO:0000256" key="2">
    <source>
        <dbReference type="SAM" id="SignalP"/>
    </source>
</evidence>
<dbReference type="Proteomes" id="UP001180536">
    <property type="component" value="Unassembled WGS sequence"/>
</dbReference>
<feature type="signal peptide" evidence="2">
    <location>
        <begin position="1"/>
        <end position="23"/>
    </location>
</feature>
<evidence type="ECO:0000313" key="3">
    <source>
        <dbReference type="EMBL" id="MDR7296400.1"/>
    </source>
</evidence>